<keyword evidence="2" id="KW-1185">Reference proteome</keyword>
<sequence length="100" mass="11587">MRKCIVAMQDGNYFMQDGLMNELEKINVIFEWLGNGGRVRMVREMRTHGGQVFAAGEALRLLRLEPSLVDHSYVAIFESEEVANKIIRIRETSFDWIEPL</sequence>
<proteinExistence type="predicted"/>
<comment type="caution">
    <text evidence="1">The sequence shown here is derived from an EMBL/GenBank/DDBJ whole genome shotgun (WGS) entry which is preliminary data.</text>
</comment>
<evidence type="ECO:0000313" key="2">
    <source>
        <dbReference type="Proteomes" id="UP000265955"/>
    </source>
</evidence>
<reference evidence="2" key="1">
    <citation type="submission" date="2018-09" db="EMBL/GenBank/DDBJ databases">
        <authorList>
            <person name="Zhu H."/>
        </authorList>
    </citation>
    <scope>NUCLEOTIDE SEQUENCE [LARGE SCALE GENOMIC DNA]</scope>
    <source>
        <strain evidence="2">K1R23-30</strain>
    </source>
</reference>
<accession>A0A3A3FL90</accession>
<evidence type="ECO:0000313" key="1">
    <source>
        <dbReference type="EMBL" id="RJF95235.1"/>
    </source>
</evidence>
<dbReference type="Proteomes" id="UP000265955">
    <property type="component" value="Unassembled WGS sequence"/>
</dbReference>
<protein>
    <submittedName>
        <fullName evidence="1">Uncharacterized protein</fullName>
    </submittedName>
</protein>
<name>A0A3A3FL90_9BURK</name>
<dbReference type="AlphaFoldDB" id="A0A3A3FL90"/>
<gene>
    <name evidence="1" type="ORF">D3871_17475</name>
</gene>
<dbReference type="EMBL" id="QYUO01000002">
    <property type="protein sequence ID" value="RJF95235.1"/>
    <property type="molecule type" value="Genomic_DNA"/>
</dbReference>
<organism evidence="1 2">
    <name type="scientific">Noviherbaspirillum saxi</name>
    <dbReference type="NCBI Taxonomy" id="2320863"/>
    <lineage>
        <taxon>Bacteria</taxon>
        <taxon>Pseudomonadati</taxon>
        <taxon>Pseudomonadota</taxon>
        <taxon>Betaproteobacteria</taxon>
        <taxon>Burkholderiales</taxon>
        <taxon>Oxalobacteraceae</taxon>
        <taxon>Noviherbaspirillum</taxon>
    </lineage>
</organism>